<evidence type="ECO:0000256" key="10">
    <source>
        <dbReference type="PIRNR" id="PIRNR010130"/>
    </source>
</evidence>
<dbReference type="UniPathway" id="UPA00621"/>
<keyword evidence="8 10" id="KW-0012">Acyltransferase</keyword>
<comment type="cofactor">
    <cofactor evidence="1">
        <name>Zn(2+)</name>
        <dbReference type="ChEBI" id="CHEBI:29105"/>
    </cofactor>
</comment>
<dbReference type="RefSeq" id="WP_071611882.1">
    <property type="nucleotide sequence ID" value="NZ_CP015756.1"/>
</dbReference>
<dbReference type="GO" id="GO:0051144">
    <property type="term" value="P:1,2-propanediol catabolic process"/>
    <property type="evidence" value="ECO:0007669"/>
    <property type="project" value="UniProtKB-UniPathway"/>
</dbReference>
<evidence type="ECO:0000256" key="2">
    <source>
        <dbReference type="ARBA" id="ARBA00007342"/>
    </source>
</evidence>
<sequence>MNEFDDALLKDIVEEVSRKSCIKNREYVIPVGVSSRHIHVTKEDLEFLFGKGYELTVKSKVKQIGQFAANETVTLAGPKGSLIKVRILGPIRKESQIEISLTDSYTLGVKAPLRNSSDIVGSETLSVIGPKGMKIFNEKVIVATRHVHMLPQDAITFGVSDGDFVDIETKGLKGIILKNVLVRVGNNSVLEVHIDTDEANAAEIKNNGLIRIVGLSR</sequence>
<dbReference type="GO" id="GO:0046872">
    <property type="term" value="F:metal ion binding"/>
    <property type="evidence" value="ECO:0007669"/>
    <property type="project" value="UniProtKB-KW"/>
</dbReference>
<comment type="catalytic activity">
    <reaction evidence="9 10">
        <text>propanoyl-CoA + phosphate = propanoyl phosphate + CoA</text>
        <dbReference type="Rhea" id="RHEA:28046"/>
        <dbReference type="ChEBI" id="CHEBI:43474"/>
        <dbReference type="ChEBI" id="CHEBI:57287"/>
        <dbReference type="ChEBI" id="CHEBI:57392"/>
        <dbReference type="ChEBI" id="CHEBI:58933"/>
        <dbReference type="EC" id="2.3.1.222"/>
    </reaction>
</comment>
<dbReference type="GO" id="GO:0016747">
    <property type="term" value="F:acyltransferase activity, transferring groups other than amino-acyl groups"/>
    <property type="evidence" value="ECO:0007669"/>
    <property type="project" value="InterPro"/>
</dbReference>
<gene>
    <name evidence="11" type="ORF">A7L45_05660</name>
</gene>
<evidence type="ECO:0000256" key="6">
    <source>
        <dbReference type="ARBA" id="ARBA00022723"/>
    </source>
</evidence>
<accession>A0A1J0GE45</accession>
<comment type="function">
    <text evidence="10">Involved in 1,2-propanediol (1,2-PD) degradation by catalyzing the conversion of propanoyl-CoA to propanoyl-phosphate.</text>
</comment>
<dbReference type="KEGG" id="ceu:A7L45_05660"/>
<dbReference type="PANTHER" id="PTHR39453">
    <property type="entry name" value="PHOSPHATE PROPANOYLTRANSFERASE"/>
    <property type="match status" value="1"/>
</dbReference>
<dbReference type="NCBIfam" id="NF011652">
    <property type="entry name" value="PRK15070.1"/>
    <property type="match status" value="1"/>
</dbReference>
<keyword evidence="7" id="KW-0862">Zinc</keyword>
<evidence type="ECO:0000256" key="9">
    <source>
        <dbReference type="ARBA" id="ARBA00047589"/>
    </source>
</evidence>
<evidence type="ECO:0000256" key="4">
    <source>
        <dbReference type="ARBA" id="ARBA00020837"/>
    </source>
</evidence>
<dbReference type="EC" id="2.3.1.222" evidence="3 10"/>
<evidence type="ECO:0000313" key="11">
    <source>
        <dbReference type="EMBL" id="APC39589.1"/>
    </source>
</evidence>
<evidence type="ECO:0000256" key="1">
    <source>
        <dbReference type="ARBA" id="ARBA00001947"/>
    </source>
</evidence>
<dbReference type="Proteomes" id="UP000182569">
    <property type="component" value="Chromosome"/>
</dbReference>
<keyword evidence="12" id="KW-1185">Reference proteome</keyword>
<dbReference type="PANTHER" id="PTHR39453:SF1">
    <property type="entry name" value="PHOSPHATE PROPANOYLTRANSFERASE"/>
    <property type="match status" value="1"/>
</dbReference>
<reference evidence="12" key="1">
    <citation type="journal article" date="2016" name="Front. Microbiol.">
        <title>Complete Genome Sequence of Clostridium estertheticum DSM 8809, a Microbe Identified in Spoiled Vacuum Packed Beef.</title>
        <authorList>
            <person name="Yu Z."/>
            <person name="Gunn L."/>
            <person name="Brennan E."/>
            <person name="Reid R."/>
            <person name="Wall P.G."/>
            <person name="Gaora O.P."/>
            <person name="Hurley D."/>
            <person name="Bolton D."/>
            <person name="Fanning S."/>
        </authorList>
    </citation>
    <scope>NUCLEOTIDE SEQUENCE [LARGE SCALE GENOMIC DNA]</scope>
    <source>
        <strain evidence="12">DSM 8809</strain>
    </source>
</reference>
<protein>
    <recommendedName>
        <fullName evidence="4 10">Phosphate propanoyltransferase</fullName>
        <ecNumber evidence="3 10">2.3.1.222</ecNumber>
    </recommendedName>
</protein>
<evidence type="ECO:0000313" key="12">
    <source>
        <dbReference type="Proteomes" id="UP000182569"/>
    </source>
</evidence>
<comment type="similarity">
    <text evidence="2 10">Belongs to the PduL family.</text>
</comment>
<keyword evidence="5 10" id="KW-0808">Transferase</keyword>
<dbReference type="InterPro" id="IPR008300">
    <property type="entry name" value="PTAC"/>
</dbReference>
<dbReference type="Pfam" id="PF06130">
    <property type="entry name" value="PTAC"/>
    <property type="match status" value="1"/>
</dbReference>
<proteinExistence type="inferred from homology"/>
<evidence type="ECO:0000256" key="7">
    <source>
        <dbReference type="ARBA" id="ARBA00022833"/>
    </source>
</evidence>
<name>A0A1J0GE45_9CLOT</name>
<evidence type="ECO:0000256" key="5">
    <source>
        <dbReference type="ARBA" id="ARBA00022679"/>
    </source>
</evidence>
<dbReference type="EMBL" id="CP015756">
    <property type="protein sequence ID" value="APC39589.1"/>
    <property type="molecule type" value="Genomic_DNA"/>
</dbReference>
<dbReference type="STRING" id="1552.A7L45_05660"/>
<dbReference type="OrthoDB" id="9784365at2"/>
<evidence type="ECO:0000256" key="8">
    <source>
        <dbReference type="ARBA" id="ARBA00023315"/>
    </source>
</evidence>
<keyword evidence="6" id="KW-0479">Metal-binding</keyword>
<dbReference type="AlphaFoldDB" id="A0A1J0GE45"/>
<organism evidence="11 12">
    <name type="scientific">Clostridium estertheticum subsp. estertheticum</name>
    <dbReference type="NCBI Taxonomy" id="1552"/>
    <lineage>
        <taxon>Bacteria</taxon>
        <taxon>Bacillati</taxon>
        <taxon>Bacillota</taxon>
        <taxon>Clostridia</taxon>
        <taxon>Eubacteriales</taxon>
        <taxon>Clostridiaceae</taxon>
        <taxon>Clostridium</taxon>
    </lineage>
</organism>
<comment type="pathway">
    <text evidence="10">Polyol metabolism; 1,2-propanediol degradation.</text>
</comment>
<evidence type="ECO:0000256" key="3">
    <source>
        <dbReference type="ARBA" id="ARBA00012206"/>
    </source>
</evidence>
<dbReference type="PIRSF" id="PIRSF010130">
    <property type="entry name" value="PduL"/>
    <property type="match status" value="1"/>
</dbReference>